<dbReference type="RefSeq" id="WP_180942105.1">
    <property type="nucleotide sequence ID" value="NZ_CP041240.1"/>
</dbReference>
<keyword evidence="2" id="KW-1185">Reference proteome</keyword>
<dbReference type="Gene3D" id="3.40.50.1000">
    <property type="entry name" value="HAD superfamily/HAD-like"/>
    <property type="match status" value="1"/>
</dbReference>
<protein>
    <submittedName>
        <fullName evidence="1">HAD family phosphatase</fullName>
    </submittedName>
</protein>
<proteinExistence type="predicted"/>
<dbReference type="PANTHER" id="PTHR18901:SF38">
    <property type="entry name" value="PSEUDOURIDINE-5'-PHOSPHATASE"/>
    <property type="match status" value="1"/>
</dbReference>
<dbReference type="KEGG" id="emx:FKV68_24545"/>
<dbReference type="Gene3D" id="1.10.150.240">
    <property type="entry name" value="Putative phosphatase, domain 2"/>
    <property type="match status" value="1"/>
</dbReference>
<dbReference type="Pfam" id="PF13419">
    <property type="entry name" value="HAD_2"/>
    <property type="match status" value="1"/>
</dbReference>
<dbReference type="NCBIfam" id="TIGR01509">
    <property type="entry name" value="HAD-SF-IA-v3"/>
    <property type="match status" value="1"/>
</dbReference>
<keyword evidence="1" id="KW-0614">Plasmid</keyword>
<organism evidence="1 2">
    <name type="scientific">Sinorhizobium mexicanum</name>
    <dbReference type="NCBI Taxonomy" id="375549"/>
    <lineage>
        <taxon>Bacteria</taxon>
        <taxon>Pseudomonadati</taxon>
        <taxon>Pseudomonadota</taxon>
        <taxon>Alphaproteobacteria</taxon>
        <taxon>Hyphomicrobiales</taxon>
        <taxon>Rhizobiaceae</taxon>
        <taxon>Sinorhizobium/Ensifer group</taxon>
        <taxon>Sinorhizobium</taxon>
    </lineage>
</organism>
<dbReference type="InterPro" id="IPR036412">
    <property type="entry name" value="HAD-like_sf"/>
</dbReference>
<accession>A0A859QYK6</accession>
<gene>
    <name evidence="1" type="ORF">FKV68_24545</name>
</gene>
<dbReference type="AlphaFoldDB" id="A0A859QYK6"/>
<evidence type="ECO:0000313" key="2">
    <source>
        <dbReference type="Proteomes" id="UP000510721"/>
    </source>
</evidence>
<reference evidence="1 2" key="1">
    <citation type="submission" date="2019-06" db="EMBL/GenBank/DDBJ databases">
        <title>Complete genome sequence of Ensifer mexicanus ITTG R7 isolated from nodules of Acacia angustissima (Mill.) Kuntze.</title>
        <authorList>
            <person name="Rincon-Rosales R."/>
            <person name="Rogel M.A."/>
            <person name="Guerrero G."/>
            <person name="Rincon-Molina C.I."/>
            <person name="Lopez-Lopez A."/>
            <person name="Martinez-Romero E."/>
        </authorList>
    </citation>
    <scope>NUCLEOTIDE SEQUENCE [LARGE SCALE GENOMIC DNA]</scope>
    <source>
        <strain evidence="1 2">ITTG R7</strain>
        <plasmid evidence="2">pemeittgr7b</plasmid>
    </source>
</reference>
<geneLocation type="plasmid" evidence="2">
    <name>pemeittgr7b</name>
</geneLocation>
<dbReference type="SFLD" id="SFLDS00003">
    <property type="entry name" value="Haloacid_Dehalogenase"/>
    <property type="match status" value="1"/>
</dbReference>
<dbReference type="InterPro" id="IPR023198">
    <property type="entry name" value="PGP-like_dom2"/>
</dbReference>
<dbReference type="SUPFAM" id="SSF56784">
    <property type="entry name" value="HAD-like"/>
    <property type="match status" value="1"/>
</dbReference>
<dbReference type="SFLD" id="SFLDG01129">
    <property type="entry name" value="C1.5:_HAD__Beta-PGM__Phosphata"/>
    <property type="match status" value="1"/>
</dbReference>
<dbReference type="PANTHER" id="PTHR18901">
    <property type="entry name" value="2-DEOXYGLUCOSE-6-PHOSPHATE PHOSPHATASE 2"/>
    <property type="match status" value="1"/>
</dbReference>
<dbReference type="Proteomes" id="UP000510721">
    <property type="component" value="Plasmid pEmeITTGR7b"/>
</dbReference>
<name>A0A859QYK6_9HYPH</name>
<dbReference type="InterPro" id="IPR041492">
    <property type="entry name" value="HAD_2"/>
</dbReference>
<dbReference type="InterPro" id="IPR006439">
    <property type="entry name" value="HAD-SF_hydro_IA"/>
</dbReference>
<dbReference type="EMBL" id="CP041240">
    <property type="protein sequence ID" value="QLL64569.1"/>
    <property type="molecule type" value="Genomic_DNA"/>
</dbReference>
<sequence>MALTFAGVVLDLDGLLLDTERLQAQTGPEVLREFGYAVEQGFFHRLVGLDHDEATRLINHELGANLDSVALEEAWNGIIDRHMQDEMPLRPGVHRFFDALDAHGLPRSIATNSVTAKAEWKLRRAGLFDRVNAVVGVDQVSRGKPAPHVYIEGARRLGLSPEHCVALDDSDLGVRSAIAAGISTVIQVPDMTPSRERLAHHQVESLDDALCLLGLGDKPGDSATGRHGK</sequence>
<dbReference type="PRINTS" id="PR00413">
    <property type="entry name" value="HADHALOGNASE"/>
</dbReference>
<dbReference type="InterPro" id="IPR023214">
    <property type="entry name" value="HAD_sf"/>
</dbReference>
<evidence type="ECO:0000313" key="1">
    <source>
        <dbReference type="EMBL" id="QLL64569.1"/>
    </source>
</evidence>